<dbReference type="PANTHER" id="PTHR34561">
    <property type="entry name" value="NADH DEHYDROGENASE [UBIQUINONE] 1 ALPHA SUBCOMPLEX ASSEMBLY FACTOR 8"/>
    <property type="match status" value="1"/>
</dbReference>
<dbReference type="GO" id="GO:0005739">
    <property type="term" value="C:mitochondrion"/>
    <property type="evidence" value="ECO:0007669"/>
    <property type="project" value="InterPro"/>
</dbReference>
<dbReference type="EMBL" id="UYRX01000129">
    <property type="protein sequence ID" value="VDK74962.1"/>
    <property type="molecule type" value="Genomic_DNA"/>
</dbReference>
<dbReference type="PANTHER" id="PTHR34561:SF1">
    <property type="entry name" value="NADH DEHYDROGENASE [UBIQUINONE] 1 ALPHA SUBCOMPLEX ASSEMBLY FACTOR 8"/>
    <property type="match status" value="1"/>
</dbReference>
<accession>A0A3P6SG80</accession>
<name>A0A3P6SG80_LITSI</name>
<protein>
    <recommendedName>
        <fullName evidence="3">IMS import disulfide relay-system CHCH-CHCH-like Cx9C domain-containing protein</fullName>
    </recommendedName>
</protein>
<dbReference type="Proteomes" id="UP000277928">
    <property type="component" value="Unassembled WGS sequence"/>
</dbReference>
<gene>
    <name evidence="1" type="ORF">NLS_LOCUS2694</name>
</gene>
<sequence length="78" mass="8900">MPVLLEYCIKVIPVVDMPNERKLYKYATYLSNCSREALNYGKCVGEKAGKVTHLACEREFVSLLNCVEKQIRLLSSTK</sequence>
<organism evidence="1 2">
    <name type="scientific">Litomosoides sigmodontis</name>
    <name type="common">Filarial nematode worm</name>
    <dbReference type="NCBI Taxonomy" id="42156"/>
    <lineage>
        <taxon>Eukaryota</taxon>
        <taxon>Metazoa</taxon>
        <taxon>Ecdysozoa</taxon>
        <taxon>Nematoda</taxon>
        <taxon>Chromadorea</taxon>
        <taxon>Rhabditida</taxon>
        <taxon>Spirurina</taxon>
        <taxon>Spiruromorpha</taxon>
        <taxon>Filarioidea</taxon>
        <taxon>Onchocercidae</taxon>
        <taxon>Litomosoides</taxon>
    </lineage>
</organism>
<reference evidence="1 2" key="1">
    <citation type="submission" date="2018-08" db="EMBL/GenBank/DDBJ databases">
        <authorList>
            <person name="Laetsch R D."/>
            <person name="Stevens L."/>
            <person name="Kumar S."/>
            <person name="Blaxter L. M."/>
        </authorList>
    </citation>
    <scope>NUCLEOTIDE SEQUENCE [LARGE SCALE GENOMIC DNA]</scope>
</reference>
<dbReference type="OrthoDB" id="3821113at2759"/>
<evidence type="ECO:0008006" key="3">
    <source>
        <dbReference type="Google" id="ProtNLM"/>
    </source>
</evidence>
<evidence type="ECO:0000313" key="1">
    <source>
        <dbReference type="EMBL" id="VDK74962.1"/>
    </source>
</evidence>
<evidence type="ECO:0000313" key="2">
    <source>
        <dbReference type="Proteomes" id="UP000277928"/>
    </source>
</evidence>
<keyword evidence="2" id="KW-1185">Reference proteome</keyword>
<dbReference type="AlphaFoldDB" id="A0A3P6SG80"/>
<dbReference type="GO" id="GO:0032981">
    <property type="term" value="P:mitochondrial respiratory chain complex I assembly"/>
    <property type="evidence" value="ECO:0007669"/>
    <property type="project" value="InterPro"/>
</dbReference>
<dbReference type="InterPro" id="IPR034595">
    <property type="entry name" value="NDUFAF8"/>
</dbReference>
<proteinExistence type="predicted"/>
<dbReference type="OMA" id="ACEREFV"/>